<dbReference type="Gene3D" id="3.30.420.10">
    <property type="entry name" value="Ribonuclease H-like superfamily/Ribonuclease H"/>
    <property type="match status" value="1"/>
</dbReference>
<dbReference type="EMBL" id="JARAWP010000099">
    <property type="protein sequence ID" value="MDX3026232.1"/>
    <property type="molecule type" value="Genomic_DNA"/>
</dbReference>
<evidence type="ECO:0000259" key="1">
    <source>
        <dbReference type="Pfam" id="PF13358"/>
    </source>
</evidence>
<name>A0ABU4MFG4_9ACTN</name>
<feature type="domain" description="Winged helix-turn helix" evidence="2">
    <location>
        <begin position="96"/>
        <end position="153"/>
    </location>
</feature>
<dbReference type="InterPro" id="IPR036397">
    <property type="entry name" value="RNaseH_sf"/>
</dbReference>
<evidence type="ECO:0000313" key="3">
    <source>
        <dbReference type="EMBL" id="MDX3026232.1"/>
    </source>
</evidence>
<dbReference type="InterPro" id="IPR038717">
    <property type="entry name" value="Tc1-like_DDE_dom"/>
</dbReference>
<dbReference type="SUPFAM" id="SSF46689">
    <property type="entry name" value="Homeodomain-like"/>
    <property type="match status" value="1"/>
</dbReference>
<dbReference type="InterPro" id="IPR047655">
    <property type="entry name" value="Transpos_IS630-like"/>
</dbReference>
<dbReference type="RefSeq" id="WP_319167851.1">
    <property type="nucleotide sequence ID" value="NZ_JARAWP010000099.1"/>
</dbReference>
<dbReference type="Pfam" id="PF13592">
    <property type="entry name" value="HTH_33"/>
    <property type="match status" value="1"/>
</dbReference>
<keyword evidence="4" id="KW-1185">Reference proteome</keyword>
<protein>
    <submittedName>
        <fullName evidence="3">IS630 family transposase</fullName>
    </submittedName>
</protein>
<dbReference type="Proteomes" id="UP001272987">
    <property type="component" value="Unassembled WGS sequence"/>
</dbReference>
<sequence>MRRLPPGAQEDLRLRVVNALESGRVRTYGQAAEMFGVSERSVGTWWRSSRVCGRQALLAAEREPRAGKGELIDESARGAVLEAMREYTPADIGQPGVMWTRASVRALIKLVCGVSMTEQGVGKWLRRHGFTPQRPARRSYRQQDDQVTAWLEAQYPAIRARAGKEKAELVWADQCGLRSDTAPPGRSWAPAGQTPVVRVNGRRFKVNIMSAVASRGALWFTVFPGKFTAKVFCAFLDRLARQADRKVHVIADRHPVHRSKAVRTWLAENTERIELHLMPGYSPELNPDELLNADLKHHVHAARATSIDDLARETRRFLRRRQRQPRIVCGYFAARHVRYTIQ</sequence>
<dbReference type="NCBIfam" id="NF033545">
    <property type="entry name" value="transpos_IS630"/>
    <property type="match status" value="1"/>
</dbReference>
<proteinExistence type="predicted"/>
<reference evidence="3 4" key="1">
    <citation type="journal article" date="2023" name="Microb. Genom.">
        <title>Mesoterricola silvestris gen. nov., sp. nov., Mesoterricola sediminis sp. nov., Geothrix oryzae sp. nov., Geothrix edaphica sp. nov., Geothrix rubra sp. nov., and Geothrix limicola sp. nov., six novel members of Acidobacteriota isolated from soils.</title>
        <authorList>
            <person name="Weisberg A.J."/>
            <person name="Pearce E."/>
            <person name="Kramer C.G."/>
            <person name="Chang J.H."/>
            <person name="Clarke C.R."/>
        </authorList>
    </citation>
    <scope>NUCLEOTIDE SEQUENCE [LARGE SCALE GENOMIC DNA]</scope>
    <source>
        <strain evidence="3 4">NB05-1H</strain>
    </source>
</reference>
<organism evidence="3 4">
    <name type="scientific">Streptomyces acidiscabies</name>
    <dbReference type="NCBI Taxonomy" id="42234"/>
    <lineage>
        <taxon>Bacteria</taxon>
        <taxon>Bacillati</taxon>
        <taxon>Actinomycetota</taxon>
        <taxon>Actinomycetes</taxon>
        <taxon>Kitasatosporales</taxon>
        <taxon>Streptomycetaceae</taxon>
        <taxon>Streptomyces</taxon>
    </lineage>
</organism>
<gene>
    <name evidence="3" type="ORF">PV666_51540</name>
</gene>
<accession>A0ABU4MFG4</accession>
<feature type="domain" description="Tc1-like transposase DDE" evidence="1">
    <location>
        <begin position="169"/>
        <end position="310"/>
    </location>
</feature>
<dbReference type="InterPro" id="IPR025959">
    <property type="entry name" value="Winged_HTH_dom"/>
</dbReference>
<comment type="caution">
    <text evidence="3">The sequence shown here is derived from an EMBL/GenBank/DDBJ whole genome shotgun (WGS) entry which is preliminary data.</text>
</comment>
<dbReference type="Pfam" id="PF13358">
    <property type="entry name" value="DDE_3"/>
    <property type="match status" value="1"/>
</dbReference>
<dbReference type="InterPro" id="IPR009057">
    <property type="entry name" value="Homeodomain-like_sf"/>
</dbReference>
<evidence type="ECO:0000259" key="2">
    <source>
        <dbReference type="Pfam" id="PF13592"/>
    </source>
</evidence>
<evidence type="ECO:0000313" key="4">
    <source>
        <dbReference type="Proteomes" id="UP001272987"/>
    </source>
</evidence>